<keyword evidence="3 5" id="KW-0694">RNA-binding</keyword>
<feature type="domain" description="RRM" evidence="7">
    <location>
        <begin position="237"/>
        <end position="322"/>
    </location>
</feature>
<dbReference type="eggNOG" id="KOG0127">
    <property type="taxonomic scope" value="Eukaryota"/>
</dbReference>
<dbReference type="PANTHER" id="PTHR48039:SF5">
    <property type="entry name" value="RNA-BINDING PROTEIN 28"/>
    <property type="match status" value="1"/>
</dbReference>
<dbReference type="EMBL" id="AMQM01008205">
    <property type="status" value="NOT_ANNOTATED_CDS"/>
    <property type="molecule type" value="Genomic_DNA"/>
</dbReference>
<protein>
    <recommendedName>
        <fullName evidence="7">RRM domain-containing protein</fullName>
    </recommendedName>
</protein>
<keyword evidence="4" id="KW-0539">Nucleus</keyword>
<feature type="compositionally biased region" description="Basic and acidic residues" evidence="6">
    <location>
        <begin position="33"/>
        <end position="54"/>
    </location>
</feature>
<evidence type="ECO:0000256" key="4">
    <source>
        <dbReference type="ARBA" id="ARBA00023242"/>
    </source>
</evidence>
<keyword evidence="2" id="KW-0677">Repeat</keyword>
<evidence type="ECO:0000256" key="5">
    <source>
        <dbReference type="PROSITE-ProRule" id="PRU00176"/>
    </source>
</evidence>
<dbReference type="Gene3D" id="3.30.70.330">
    <property type="match status" value="1"/>
</dbReference>
<evidence type="ECO:0000313" key="9">
    <source>
        <dbReference type="EnsemblMetazoa" id="HelroP182456"/>
    </source>
</evidence>
<reference evidence="8 10" key="2">
    <citation type="journal article" date="2013" name="Nature">
        <title>Insights into bilaterian evolution from three spiralian genomes.</title>
        <authorList>
            <person name="Simakov O."/>
            <person name="Marletaz F."/>
            <person name="Cho S.J."/>
            <person name="Edsinger-Gonzales E."/>
            <person name="Havlak P."/>
            <person name="Hellsten U."/>
            <person name="Kuo D.H."/>
            <person name="Larsson T."/>
            <person name="Lv J."/>
            <person name="Arendt D."/>
            <person name="Savage R."/>
            <person name="Osoegawa K."/>
            <person name="de Jong P."/>
            <person name="Grimwood J."/>
            <person name="Chapman J.A."/>
            <person name="Shapiro H."/>
            <person name="Aerts A."/>
            <person name="Otillar R.P."/>
            <person name="Terry A.Y."/>
            <person name="Boore J.L."/>
            <person name="Grigoriev I.V."/>
            <person name="Lindberg D.R."/>
            <person name="Seaver E.C."/>
            <person name="Weisblat D.A."/>
            <person name="Putnam N.H."/>
            <person name="Rokhsar D.S."/>
        </authorList>
    </citation>
    <scope>NUCLEOTIDE SEQUENCE</scope>
</reference>
<dbReference type="RefSeq" id="XP_009030963.1">
    <property type="nucleotide sequence ID" value="XM_009032715.1"/>
</dbReference>
<sequence length="349" mass="41375">MEEIILIREADIEGTNDKRFRNVPEDDVPPNQRDSKLKRAVDKKDVHREQRLRNRKPELTCDHIVKERKLKRAVDKMDVHREQRLRNRTNPTTYYLTKDIRNARTDNTKNLDNTKFLYYGPENMNEFELLPEVNESFEHPRILKRAVDKMDVHREQRLRNRTNPTTYYLTKDIRNARTDNTKIQTIQNFCKKIEASSHRYYGPENMNEFELLPEVNESFEHTIQNFCKKIEASSHRNIPTNVDEKQLKRIFLNAAKDPTAKIIECRIMRDLTRPNIKGVFKSKGFRFIEFTKHENSLAAKATNSNPEIFGDNQRLIVEFLLEHKSALETKQRRLLNSQAKLKDIKSNVG</sequence>
<name>T1FI81_HELRO</name>
<dbReference type="InterPro" id="IPR051945">
    <property type="entry name" value="RRM_MRD1_RNA_proc_ribogen"/>
</dbReference>
<evidence type="ECO:0000313" key="8">
    <source>
        <dbReference type="EMBL" id="ESN90984.1"/>
    </source>
</evidence>
<dbReference type="GeneID" id="20208530"/>
<dbReference type="EnsemblMetazoa" id="HelroT182456">
    <property type="protein sequence ID" value="HelroP182456"/>
    <property type="gene ID" value="HelroG182456"/>
</dbReference>
<dbReference type="PROSITE" id="PS50102">
    <property type="entry name" value="RRM"/>
    <property type="match status" value="1"/>
</dbReference>
<dbReference type="InterPro" id="IPR035979">
    <property type="entry name" value="RBD_domain_sf"/>
</dbReference>
<evidence type="ECO:0000259" key="7">
    <source>
        <dbReference type="PROSITE" id="PS50102"/>
    </source>
</evidence>
<dbReference type="InterPro" id="IPR012677">
    <property type="entry name" value="Nucleotide-bd_a/b_plait_sf"/>
</dbReference>
<evidence type="ECO:0000256" key="1">
    <source>
        <dbReference type="ARBA" id="ARBA00004123"/>
    </source>
</evidence>
<comment type="subcellular location">
    <subcellularLocation>
        <location evidence="1">Nucleus</location>
    </subcellularLocation>
</comment>
<dbReference type="SMART" id="SM00360">
    <property type="entry name" value="RRM"/>
    <property type="match status" value="1"/>
</dbReference>
<keyword evidence="10" id="KW-1185">Reference proteome</keyword>
<evidence type="ECO:0000256" key="6">
    <source>
        <dbReference type="SAM" id="MobiDB-lite"/>
    </source>
</evidence>
<dbReference type="STRING" id="6412.T1FI81"/>
<proteinExistence type="predicted"/>
<dbReference type="GO" id="GO:0005634">
    <property type="term" value="C:nucleus"/>
    <property type="evidence" value="ECO:0007669"/>
    <property type="project" value="UniProtKB-SubCell"/>
</dbReference>
<gene>
    <name evidence="9" type="primary">20208530</name>
    <name evidence="8" type="ORF">HELRODRAFT_182456</name>
</gene>
<feature type="region of interest" description="Disordered" evidence="6">
    <location>
        <begin position="17"/>
        <end position="54"/>
    </location>
</feature>
<dbReference type="PANTHER" id="PTHR48039">
    <property type="entry name" value="RNA-BINDING MOTIF PROTEIN 14B"/>
    <property type="match status" value="1"/>
</dbReference>
<dbReference type="HOGENOM" id="CLU_795200_0_0_1"/>
<dbReference type="InParanoid" id="T1FI81"/>
<reference evidence="9" key="3">
    <citation type="submission" date="2015-06" db="UniProtKB">
        <authorList>
            <consortium name="EnsemblMetazoa"/>
        </authorList>
    </citation>
    <scope>IDENTIFICATION</scope>
</reference>
<dbReference type="EMBL" id="KB097736">
    <property type="protein sequence ID" value="ESN90984.1"/>
    <property type="molecule type" value="Genomic_DNA"/>
</dbReference>
<dbReference type="OrthoDB" id="3945418at2759"/>
<dbReference type="CDD" id="cd12416">
    <property type="entry name" value="RRM4_RBM28_like"/>
    <property type="match status" value="1"/>
</dbReference>
<reference evidence="10" key="1">
    <citation type="submission" date="2012-12" db="EMBL/GenBank/DDBJ databases">
        <authorList>
            <person name="Hellsten U."/>
            <person name="Grimwood J."/>
            <person name="Chapman J.A."/>
            <person name="Shapiro H."/>
            <person name="Aerts A."/>
            <person name="Otillar R.P."/>
            <person name="Terry A.Y."/>
            <person name="Boore J.L."/>
            <person name="Simakov O."/>
            <person name="Marletaz F."/>
            <person name="Cho S.-J."/>
            <person name="Edsinger-Gonzales E."/>
            <person name="Havlak P."/>
            <person name="Kuo D.-H."/>
            <person name="Larsson T."/>
            <person name="Lv J."/>
            <person name="Arendt D."/>
            <person name="Savage R."/>
            <person name="Osoegawa K."/>
            <person name="de Jong P."/>
            <person name="Lindberg D.R."/>
            <person name="Seaver E.C."/>
            <person name="Weisblat D.A."/>
            <person name="Putnam N.H."/>
            <person name="Grigoriev I.V."/>
            <person name="Rokhsar D.S."/>
        </authorList>
    </citation>
    <scope>NUCLEOTIDE SEQUENCE</scope>
</reference>
<dbReference type="AlphaFoldDB" id="T1FI81"/>
<dbReference type="CTD" id="20208530"/>
<evidence type="ECO:0000256" key="3">
    <source>
        <dbReference type="ARBA" id="ARBA00022884"/>
    </source>
</evidence>
<dbReference type="KEGG" id="hro:HELRODRAFT_182456"/>
<dbReference type="GO" id="GO:0003723">
    <property type="term" value="F:RNA binding"/>
    <property type="evidence" value="ECO:0007669"/>
    <property type="project" value="UniProtKB-UniRule"/>
</dbReference>
<accession>T1FI81</accession>
<dbReference type="Proteomes" id="UP000015101">
    <property type="component" value="Unassembled WGS sequence"/>
</dbReference>
<dbReference type="FunFam" id="3.30.70.330:FF:000182">
    <property type="entry name" value="RNA-binding motif protein 28"/>
    <property type="match status" value="1"/>
</dbReference>
<organism evidence="9 10">
    <name type="scientific">Helobdella robusta</name>
    <name type="common">Californian leech</name>
    <dbReference type="NCBI Taxonomy" id="6412"/>
    <lineage>
        <taxon>Eukaryota</taxon>
        <taxon>Metazoa</taxon>
        <taxon>Spiralia</taxon>
        <taxon>Lophotrochozoa</taxon>
        <taxon>Annelida</taxon>
        <taxon>Clitellata</taxon>
        <taxon>Hirudinea</taxon>
        <taxon>Rhynchobdellida</taxon>
        <taxon>Glossiphoniidae</taxon>
        <taxon>Helobdella</taxon>
    </lineage>
</organism>
<dbReference type="InterPro" id="IPR000504">
    <property type="entry name" value="RRM_dom"/>
</dbReference>
<evidence type="ECO:0000256" key="2">
    <source>
        <dbReference type="ARBA" id="ARBA00022737"/>
    </source>
</evidence>
<dbReference type="SUPFAM" id="SSF54928">
    <property type="entry name" value="RNA-binding domain, RBD"/>
    <property type="match status" value="1"/>
</dbReference>
<evidence type="ECO:0000313" key="10">
    <source>
        <dbReference type="Proteomes" id="UP000015101"/>
    </source>
</evidence>